<evidence type="ECO:0000313" key="1">
    <source>
        <dbReference type="EMBL" id="CAD7652399.1"/>
    </source>
</evidence>
<dbReference type="Proteomes" id="UP000728032">
    <property type="component" value="Unassembled WGS sequence"/>
</dbReference>
<dbReference type="AlphaFoldDB" id="A0A7R9M2H4"/>
<name>A0A7R9M2H4_9ACAR</name>
<dbReference type="EMBL" id="OC920321">
    <property type="protein sequence ID" value="CAD7652399.1"/>
    <property type="molecule type" value="Genomic_DNA"/>
</dbReference>
<sequence length="100" mass="11405">MATMHPKNKDPTHRMDERHLCLTCPPSLSSLSFHHTIQRQLAASRGKCSIVWTLRVNKRYKTEAKKIVVNGVMQLPFPCRPRRGCDVTTTSNAPSHRLVQ</sequence>
<accession>A0A7R9M2H4</accession>
<organism evidence="1">
    <name type="scientific">Oppiella nova</name>
    <dbReference type="NCBI Taxonomy" id="334625"/>
    <lineage>
        <taxon>Eukaryota</taxon>
        <taxon>Metazoa</taxon>
        <taxon>Ecdysozoa</taxon>
        <taxon>Arthropoda</taxon>
        <taxon>Chelicerata</taxon>
        <taxon>Arachnida</taxon>
        <taxon>Acari</taxon>
        <taxon>Acariformes</taxon>
        <taxon>Sarcoptiformes</taxon>
        <taxon>Oribatida</taxon>
        <taxon>Brachypylina</taxon>
        <taxon>Oppioidea</taxon>
        <taxon>Oppiidae</taxon>
        <taxon>Oppiella</taxon>
    </lineage>
</organism>
<reference evidence="1" key="1">
    <citation type="submission" date="2020-11" db="EMBL/GenBank/DDBJ databases">
        <authorList>
            <person name="Tran Van P."/>
        </authorList>
    </citation>
    <scope>NUCLEOTIDE SEQUENCE</scope>
</reference>
<protein>
    <submittedName>
        <fullName evidence="1">Uncharacterized protein</fullName>
    </submittedName>
</protein>
<evidence type="ECO:0000313" key="2">
    <source>
        <dbReference type="Proteomes" id="UP000728032"/>
    </source>
</evidence>
<gene>
    <name evidence="1" type="ORF">ONB1V03_LOCUS9061</name>
</gene>
<dbReference type="EMBL" id="CAJPVJ010005496">
    <property type="protein sequence ID" value="CAG2169586.1"/>
    <property type="molecule type" value="Genomic_DNA"/>
</dbReference>
<keyword evidence="2" id="KW-1185">Reference proteome</keyword>
<proteinExistence type="predicted"/>